<dbReference type="GO" id="GO:0000981">
    <property type="term" value="F:DNA-binding transcription factor activity, RNA polymerase II-specific"/>
    <property type="evidence" value="ECO:0007669"/>
    <property type="project" value="UniProtKB-ARBA"/>
</dbReference>
<evidence type="ECO:0000256" key="1">
    <source>
        <dbReference type="ARBA" id="ARBA00004123"/>
    </source>
</evidence>
<keyword evidence="12" id="KW-1185">Reference proteome</keyword>
<evidence type="ECO:0000256" key="3">
    <source>
        <dbReference type="ARBA" id="ARBA00022737"/>
    </source>
</evidence>
<dbReference type="GO" id="GO:0000978">
    <property type="term" value="F:RNA polymerase II cis-regulatory region sequence-specific DNA binding"/>
    <property type="evidence" value="ECO:0007669"/>
    <property type="project" value="TreeGrafter"/>
</dbReference>
<feature type="domain" description="C2H2-type" evidence="10">
    <location>
        <begin position="9"/>
        <end position="36"/>
    </location>
</feature>
<feature type="region of interest" description="Disordered" evidence="9">
    <location>
        <begin position="108"/>
        <end position="171"/>
    </location>
</feature>
<dbReference type="OrthoDB" id="6077919at2759"/>
<feature type="domain" description="C2H2-type" evidence="10">
    <location>
        <begin position="37"/>
        <end position="61"/>
    </location>
</feature>
<name>A0A0C9V945_9AGAM</name>
<dbReference type="Pfam" id="PF00096">
    <property type="entry name" value="zf-C2H2"/>
    <property type="match status" value="2"/>
</dbReference>
<dbReference type="GO" id="GO:0008270">
    <property type="term" value="F:zinc ion binding"/>
    <property type="evidence" value="ECO:0007669"/>
    <property type="project" value="UniProtKB-KW"/>
</dbReference>
<dbReference type="InterPro" id="IPR036236">
    <property type="entry name" value="Znf_C2H2_sf"/>
</dbReference>
<evidence type="ECO:0000256" key="7">
    <source>
        <dbReference type="ARBA" id="ARBA00023242"/>
    </source>
</evidence>
<dbReference type="InterPro" id="IPR013087">
    <property type="entry name" value="Znf_C2H2_type"/>
</dbReference>
<feature type="non-terminal residue" evidence="11">
    <location>
        <position position="171"/>
    </location>
</feature>
<evidence type="ECO:0000256" key="6">
    <source>
        <dbReference type="ARBA" id="ARBA00023125"/>
    </source>
</evidence>
<keyword evidence="4 8" id="KW-0863">Zinc-finger</keyword>
<dbReference type="GO" id="GO:0000785">
    <property type="term" value="C:chromatin"/>
    <property type="evidence" value="ECO:0007669"/>
    <property type="project" value="TreeGrafter"/>
</dbReference>
<dbReference type="PROSITE" id="PS00028">
    <property type="entry name" value="ZINC_FINGER_C2H2_1"/>
    <property type="match status" value="2"/>
</dbReference>
<dbReference type="SUPFAM" id="SSF57667">
    <property type="entry name" value="beta-beta-alpha zinc fingers"/>
    <property type="match status" value="1"/>
</dbReference>
<dbReference type="PANTHER" id="PTHR14003:SF23">
    <property type="entry name" value="ZINC FINGER PROTEIN 143"/>
    <property type="match status" value="1"/>
</dbReference>
<dbReference type="Gene3D" id="3.30.160.60">
    <property type="entry name" value="Classic Zinc Finger"/>
    <property type="match status" value="2"/>
</dbReference>
<dbReference type="Proteomes" id="UP000053820">
    <property type="component" value="Unassembled WGS sequence"/>
</dbReference>
<keyword evidence="2" id="KW-0479">Metal-binding</keyword>
<feature type="compositionally biased region" description="Polar residues" evidence="9">
    <location>
        <begin position="108"/>
        <end position="123"/>
    </location>
</feature>
<sequence length="171" mass="18761">KQQKKSKMHQCEQCNKVFPRPSGLATHMNSHSGAKPYKCSVPNCDKSFAVRSNAKRHLRTHGINPSACESTSPSARFTIGFDEPLVTHVHDAGWQPSRYRWIAQPLATRTSNKGPAPDSSLSGTEPVRETPHAGSTFHPTIPAAGPPSQSYGSDDEYDDSASQLTDEPYHY</sequence>
<dbReference type="EMBL" id="KN839857">
    <property type="protein sequence ID" value="KIJ62169.1"/>
    <property type="molecule type" value="Genomic_DNA"/>
</dbReference>
<feature type="non-terminal residue" evidence="11">
    <location>
        <position position="1"/>
    </location>
</feature>
<keyword evidence="5" id="KW-0862">Zinc</keyword>
<reference evidence="11 12" key="1">
    <citation type="submission" date="2014-04" db="EMBL/GenBank/DDBJ databases">
        <title>Evolutionary Origins and Diversification of the Mycorrhizal Mutualists.</title>
        <authorList>
            <consortium name="DOE Joint Genome Institute"/>
            <consortium name="Mycorrhizal Genomics Consortium"/>
            <person name="Kohler A."/>
            <person name="Kuo A."/>
            <person name="Nagy L.G."/>
            <person name="Floudas D."/>
            <person name="Copeland A."/>
            <person name="Barry K.W."/>
            <person name="Cichocki N."/>
            <person name="Veneault-Fourrey C."/>
            <person name="LaButti K."/>
            <person name="Lindquist E.A."/>
            <person name="Lipzen A."/>
            <person name="Lundell T."/>
            <person name="Morin E."/>
            <person name="Murat C."/>
            <person name="Riley R."/>
            <person name="Ohm R."/>
            <person name="Sun H."/>
            <person name="Tunlid A."/>
            <person name="Henrissat B."/>
            <person name="Grigoriev I.V."/>
            <person name="Hibbett D.S."/>
            <person name="Martin F."/>
        </authorList>
    </citation>
    <scope>NUCLEOTIDE SEQUENCE [LARGE SCALE GENOMIC DNA]</scope>
    <source>
        <strain evidence="11 12">MD-312</strain>
    </source>
</reference>
<dbReference type="PANTHER" id="PTHR14003">
    <property type="entry name" value="TRANSCRIPTIONAL REPRESSOR PROTEIN YY"/>
    <property type="match status" value="1"/>
</dbReference>
<accession>A0A0C9V945</accession>
<evidence type="ECO:0000313" key="12">
    <source>
        <dbReference type="Proteomes" id="UP000053820"/>
    </source>
</evidence>
<evidence type="ECO:0000313" key="11">
    <source>
        <dbReference type="EMBL" id="KIJ62169.1"/>
    </source>
</evidence>
<dbReference type="PROSITE" id="PS50157">
    <property type="entry name" value="ZINC_FINGER_C2H2_2"/>
    <property type="match status" value="2"/>
</dbReference>
<evidence type="ECO:0000256" key="8">
    <source>
        <dbReference type="PROSITE-ProRule" id="PRU00042"/>
    </source>
</evidence>
<dbReference type="GO" id="GO:0005667">
    <property type="term" value="C:transcription regulator complex"/>
    <property type="evidence" value="ECO:0007669"/>
    <property type="project" value="TreeGrafter"/>
</dbReference>
<dbReference type="SMART" id="SM00355">
    <property type="entry name" value="ZnF_C2H2"/>
    <property type="match status" value="2"/>
</dbReference>
<evidence type="ECO:0000256" key="2">
    <source>
        <dbReference type="ARBA" id="ARBA00022723"/>
    </source>
</evidence>
<evidence type="ECO:0000256" key="4">
    <source>
        <dbReference type="ARBA" id="ARBA00022771"/>
    </source>
</evidence>
<organism evidence="11 12">
    <name type="scientific">Hydnomerulius pinastri MD-312</name>
    <dbReference type="NCBI Taxonomy" id="994086"/>
    <lineage>
        <taxon>Eukaryota</taxon>
        <taxon>Fungi</taxon>
        <taxon>Dikarya</taxon>
        <taxon>Basidiomycota</taxon>
        <taxon>Agaricomycotina</taxon>
        <taxon>Agaricomycetes</taxon>
        <taxon>Agaricomycetidae</taxon>
        <taxon>Boletales</taxon>
        <taxon>Boletales incertae sedis</taxon>
        <taxon>Leucogyrophana</taxon>
    </lineage>
</organism>
<evidence type="ECO:0000259" key="10">
    <source>
        <dbReference type="PROSITE" id="PS50157"/>
    </source>
</evidence>
<evidence type="ECO:0000256" key="9">
    <source>
        <dbReference type="SAM" id="MobiDB-lite"/>
    </source>
</evidence>
<dbReference type="HOGENOM" id="CLU_1384000_0_0_1"/>
<keyword evidence="3" id="KW-0677">Repeat</keyword>
<keyword evidence="6" id="KW-0238">DNA-binding</keyword>
<dbReference type="AlphaFoldDB" id="A0A0C9V945"/>
<dbReference type="GO" id="GO:0031519">
    <property type="term" value="C:PcG protein complex"/>
    <property type="evidence" value="ECO:0007669"/>
    <property type="project" value="TreeGrafter"/>
</dbReference>
<gene>
    <name evidence="11" type="ORF">HYDPIDRAFT_72317</name>
</gene>
<dbReference type="FunFam" id="3.30.160.60:FF:000125">
    <property type="entry name" value="Putative zinc finger protein 143"/>
    <property type="match status" value="1"/>
</dbReference>
<dbReference type="FunFam" id="3.30.160.60:FF:000045">
    <property type="entry name" value="ZFP69 zinc finger protein B"/>
    <property type="match status" value="1"/>
</dbReference>
<keyword evidence="7" id="KW-0539">Nucleus</keyword>
<proteinExistence type="predicted"/>
<evidence type="ECO:0000256" key="5">
    <source>
        <dbReference type="ARBA" id="ARBA00022833"/>
    </source>
</evidence>
<protein>
    <recommendedName>
        <fullName evidence="10">C2H2-type domain-containing protein</fullName>
    </recommendedName>
</protein>
<comment type="subcellular location">
    <subcellularLocation>
        <location evidence="1">Nucleus</location>
    </subcellularLocation>
</comment>